<protein>
    <recommendedName>
        <fullName evidence="4">ABC-2 type transport system permease protein</fullName>
    </recommendedName>
</protein>
<dbReference type="EMBL" id="FUZQ01000002">
    <property type="protein sequence ID" value="SKC52824.1"/>
    <property type="molecule type" value="Genomic_DNA"/>
</dbReference>
<dbReference type="AlphaFoldDB" id="A0A1T5JN73"/>
<proteinExistence type="predicted"/>
<sequence length="515" mass="50325">MAHVDDGARVPYRRWRRWVASLRRRTLALRAAESGGDPHDRVYLGYGVVLLALVYGPILWSALAQAAAAVPVPDGPTALAALVVAGSALALGVTCAAGLAAARAGGPLWTSPAEVTFALGGQFRARDVLRGRALLLTLGAGAVGAFVATAAAAGLAGGPAAAPPPVLLGAAAVAALLAQVPLAVGSAAQAPRRRRAAVGVTVLLLALGAVAALGAATPTAAAVAMSGQALPGTRTGVLAGAALVAVVGLLSAWLVVRVLPDELDVDRAAAGQARTVTAGRGLVGGDSGAVADVLGPRVHAGRAAGLPAVLLRRAPLLARDLLGLRRRPAAAVATLVAGCAGALLVRLGTEGGPALATVAGALALYGAARTWADGLHAFAAQPEPGALLPGTTGRAVAGHAVVPVALALLVAAASSVGAGADAVVAVLVLTGLALGARVWVAGATAAPPGLFTPMMTPNGDMSMLVLGAWYLRGWLVVAAAAWLLERAGPGAVTAGLVLALAAGLAAAGVRRFARA</sequence>
<feature type="transmembrane region" description="Helical" evidence="1">
    <location>
        <begin position="422"/>
        <end position="440"/>
    </location>
</feature>
<dbReference type="STRING" id="526729.SAMN04324258_1574"/>
<evidence type="ECO:0000313" key="3">
    <source>
        <dbReference type="Proteomes" id="UP000189777"/>
    </source>
</evidence>
<keyword evidence="1" id="KW-0812">Transmembrane</keyword>
<evidence type="ECO:0000313" key="2">
    <source>
        <dbReference type="EMBL" id="SKC52824.1"/>
    </source>
</evidence>
<feature type="transmembrane region" description="Helical" evidence="1">
    <location>
        <begin position="78"/>
        <end position="102"/>
    </location>
</feature>
<organism evidence="2 3">
    <name type="scientific">Krasilnikoviella flava</name>
    <dbReference type="NCBI Taxonomy" id="526729"/>
    <lineage>
        <taxon>Bacteria</taxon>
        <taxon>Bacillati</taxon>
        <taxon>Actinomycetota</taxon>
        <taxon>Actinomycetes</taxon>
        <taxon>Micrococcales</taxon>
        <taxon>Promicromonosporaceae</taxon>
        <taxon>Krasilnikoviella</taxon>
    </lineage>
</organism>
<reference evidence="2 3" key="1">
    <citation type="submission" date="2017-02" db="EMBL/GenBank/DDBJ databases">
        <authorList>
            <person name="Peterson S.W."/>
        </authorList>
    </citation>
    <scope>NUCLEOTIDE SEQUENCE [LARGE SCALE GENOMIC DNA]</scope>
    <source>
        <strain evidence="2 3">DSM 21481</strain>
    </source>
</reference>
<feature type="transmembrane region" description="Helical" evidence="1">
    <location>
        <begin position="329"/>
        <end position="348"/>
    </location>
</feature>
<feature type="transmembrane region" description="Helical" evidence="1">
    <location>
        <begin position="166"/>
        <end position="184"/>
    </location>
</feature>
<feature type="transmembrane region" description="Helical" evidence="1">
    <location>
        <begin position="236"/>
        <end position="256"/>
    </location>
</feature>
<feature type="transmembrane region" description="Helical" evidence="1">
    <location>
        <begin position="196"/>
        <end position="216"/>
    </location>
</feature>
<evidence type="ECO:0008006" key="4">
    <source>
        <dbReference type="Google" id="ProtNLM"/>
    </source>
</evidence>
<feature type="transmembrane region" description="Helical" evidence="1">
    <location>
        <begin position="393"/>
        <end position="416"/>
    </location>
</feature>
<evidence type="ECO:0000256" key="1">
    <source>
        <dbReference type="SAM" id="Phobius"/>
    </source>
</evidence>
<feature type="transmembrane region" description="Helical" evidence="1">
    <location>
        <begin position="133"/>
        <end position="154"/>
    </location>
</feature>
<keyword evidence="3" id="KW-1185">Reference proteome</keyword>
<feature type="transmembrane region" description="Helical" evidence="1">
    <location>
        <begin position="43"/>
        <end position="66"/>
    </location>
</feature>
<keyword evidence="1" id="KW-0472">Membrane</keyword>
<feature type="transmembrane region" description="Helical" evidence="1">
    <location>
        <begin position="490"/>
        <end position="509"/>
    </location>
</feature>
<gene>
    <name evidence="2" type="ORF">SAMN04324258_1574</name>
</gene>
<feature type="transmembrane region" description="Helical" evidence="1">
    <location>
        <begin position="461"/>
        <end position="484"/>
    </location>
</feature>
<keyword evidence="1" id="KW-1133">Transmembrane helix</keyword>
<accession>A0A1T5JN73</accession>
<dbReference type="Proteomes" id="UP000189777">
    <property type="component" value="Unassembled WGS sequence"/>
</dbReference>
<name>A0A1T5JN73_9MICO</name>